<proteinExistence type="predicted"/>
<protein>
    <submittedName>
        <fullName evidence="3">DUF1758 domain-containing protein</fullName>
    </submittedName>
</protein>
<organism evidence="1">
    <name type="scientific">Brugia malayi</name>
    <name type="common">Filarial nematode worm</name>
    <dbReference type="NCBI Taxonomy" id="6279"/>
    <lineage>
        <taxon>Eukaryota</taxon>
        <taxon>Metazoa</taxon>
        <taxon>Ecdysozoa</taxon>
        <taxon>Nematoda</taxon>
        <taxon>Chromadorea</taxon>
        <taxon>Rhabditida</taxon>
        <taxon>Spirurina</taxon>
        <taxon>Spiruromorpha</taxon>
        <taxon>Filarioidea</taxon>
        <taxon>Onchocercidae</taxon>
        <taxon>Brugia</taxon>
    </lineage>
</organism>
<dbReference type="RefSeq" id="XP_042932486.1">
    <property type="nucleotide sequence ID" value="XM_043076552.1"/>
</dbReference>
<dbReference type="EMBL" id="CAAKNF010000192">
    <property type="protein sequence ID" value="VIO90759.1"/>
    <property type="molecule type" value="Genomic_DNA"/>
</dbReference>
<accession>A0A5S6PD33</accession>
<dbReference type="CTD" id="6095153"/>
<accession>A0A4E9FAF8</accession>
<gene>
    <name evidence="1 3" type="primary">Bm17365</name>
    <name evidence="1" type="ORF">BM_BM17365</name>
</gene>
<evidence type="ECO:0000313" key="3">
    <source>
        <dbReference type="WBParaSite" id="Bm17365.1"/>
    </source>
</evidence>
<evidence type="ECO:0000313" key="1">
    <source>
        <dbReference type="EMBL" id="VIO90759.1"/>
    </source>
</evidence>
<keyword evidence="2" id="KW-1185">Reference proteome</keyword>
<dbReference type="KEGG" id="bmy:BM_BM17365"/>
<dbReference type="OrthoDB" id="5864015at2759"/>
<reference evidence="1" key="2">
    <citation type="submission" date="2019-04" db="EMBL/GenBank/DDBJ databases">
        <authorList>
            <person name="Howe K."/>
            <person name="Paulini M."/>
            <person name="Williams G."/>
        </authorList>
    </citation>
    <scope>NUCLEOTIDE SEQUENCE [LARGE SCALE GENOMIC DNA]</scope>
    <source>
        <strain evidence="1">FR3</strain>
    </source>
</reference>
<dbReference type="Proteomes" id="UP000006672">
    <property type="component" value="Unassembled WGS sequence"/>
</dbReference>
<sequence length="201" mass="23130">MSATIILSARPAKEKLEALLKEVQEMDLTPSEQMLTREETRQQHEARKRIIEAKIMRLKLHIGTLETINANWVQCIQQVPATNRKEEEDKYVKMVEDKRAIGENLEQSNIEIIIENKLPAWILDRVYQQKEQEICKEVEAVNLDMPKVSNKIVVLFDGGAQATCISKKLAKRLHLEDIDYEQVTFAGFGNRNPQTSLFAKV</sequence>
<reference evidence="2" key="1">
    <citation type="journal article" date="2007" name="Science">
        <title>Draft genome of the filarial nematode parasite Brugia malayi.</title>
        <authorList>
            <person name="Ghedin E."/>
            <person name="Wang S."/>
            <person name="Spiro D."/>
            <person name="Caler E."/>
            <person name="Zhao Q."/>
            <person name="Crabtree J."/>
            <person name="Allen J.E."/>
            <person name="Delcher A.L."/>
            <person name="Guiliano D.B."/>
            <person name="Miranda-Saavedra D."/>
            <person name="Angiuoli S.V."/>
            <person name="Creasy T."/>
            <person name="Amedeo P."/>
            <person name="Haas B."/>
            <person name="El-Sayed N.M."/>
            <person name="Wortman J.R."/>
            <person name="Feldblyum T."/>
            <person name="Tallon L."/>
            <person name="Schatz M."/>
            <person name="Shumway M."/>
            <person name="Koo H."/>
            <person name="Salzberg S.L."/>
            <person name="Schobel S."/>
            <person name="Pertea M."/>
            <person name="Pop M."/>
            <person name="White O."/>
            <person name="Barton G.J."/>
            <person name="Carlow C.K."/>
            <person name="Crawford M.J."/>
            <person name="Daub J."/>
            <person name="Dimmic M.W."/>
            <person name="Estes C.F."/>
            <person name="Foster J.M."/>
            <person name="Ganatra M."/>
            <person name="Gregory W.F."/>
            <person name="Johnson N.M."/>
            <person name="Jin J."/>
            <person name="Komuniecki R."/>
            <person name="Korf I."/>
            <person name="Kumar S."/>
            <person name="Laney S."/>
            <person name="Li B.W."/>
            <person name="Li W."/>
            <person name="Lindblom T.H."/>
            <person name="Lustigman S."/>
            <person name="Ma D."/>
            <person name="Maina C.V."/>
            <person name="Martin D.M."/>
            <person name="McCarter J.P."/>
            <person name="McReynolds L."/>
            <person name="Mitreva M."/>
            <person name="Nutman T.B."/>
            <person name="Parkinson J."/>
            <person name="Peregrin-Alvarez J.M."/>
            <person name="Poole C."/>
            <person name="Ren Q."/>
            <person name="Saunders L."/>
            <person name="Sluder A.E."/>
            <person name="Smith K."/>
            <person name="Stanke M."/>
            <person name="Unnasch T.R."/>
            <person name="Ware J."/>
            <person name="Wei A.D."/>
            <person name="Weil G."/>
            <person name="Williams D.J."/>
            <person name="Zhang Y."/>
            <person name="Williams S.A."/>
            <person name="Fraser-Liggett C."/>
            <person name="Slatko B."/>
            <person name="Blaxter M.L."/>
            <person name="Scott A.L."/>
        </authorList>
    </citation>
    <scope>NUCLEOTIDE SEQUENCE</scope>
    <source>
        <strain evidence="2">FR3</strain>
    </source>
</reference>
<name>A0A4E9FAF8_BRUMA</name>
<dbReference type="GeneID" id="6095153"/>
<dbReference type="STRING" id="6279.A0A5S6PD33"/>
<dbReference type="WBParaSite" id="Bm17365.1">
    <property type="protein sequence ID" value="Bm17365.1"/>
    <property type="gene ID" value="WBGene00268508"/>
</dbReference>
<evidence type="ECO:0000313" key="2">
    <source>
        <dbReference type="Proteomes" id="UP000006672"/>
    </source>
</evidence>
<dbReference type="AlphaFoldDB" id="A0A4E9FAF8"/>
<reference evidence="3" key="3">
    <citation type="submission" date="2019-12" db="UniProtKB">
        <authorList>
            <consortium name="WormBaseParasite"/>
        </authorList>
    </citation>
    <scope>IDENTIFICATION</scope>
</reference>